<feature type="region of interest" description="Disordered" evidence="2">
    <location>
        <begin position="1234"/>
        <end position="1260"/>
    </location>
</feature>
<dbReference type="SUPFAM" id="SSF54001">
    <property type="entry name" value="Cysteine proteinases"/>
    <property type="match status" value="1"/>
</dbReference>
<dbReference type="InterPro" id="IPR001300">
    <property type="entry name" value="Peptidase_C2_calpain_cat"/>
</dbReference>
<dbReference type="InterPro" id="IPR038765">
    <property type="entry name" value="Papain-like_cys_pep_sf"/>
</dbReference>
<reference evidence="4" key="1">
    <citation type="journal article" date="2012" name="Proc. Natl. Acad. Sci. U.S.A.">
        <title>Antigenic diversity is generated by distinct evolutionary mechanisms in African trypanosome species.</title>
        <authorList>
            <person name="Jackson A.P."/>
            <person name="Berry A."/>
            <person name="Aslett M."/>
            <person name="Allison H.C."/>
            <person name="Burton P."/>
            <person name="Vavrova-Anderson J."/>
            <person name="Brown R."/>
            <person name="Browne H."/>
            <person name="Corton N."/>
            <person name="Hauser H."/>
            <person name="Gamble J."/>
            <person name="Gilderthorp R."/>
            <person name="Marcello L."/>
            <person name="McQuillan J."/>
            <person name="Otto T.D."/>
            <person name="Quail M.A."/>
            <person name="Sanders M.J."/>
            <person name="van Tonder A."/>
            <person name="Ginger M.L."/>
            <person name="Field M.C."/>
            <person name="Barry J.D."/>
            <person name="Hertz-Fowler C."/>
            <person name="Berriman M."/>
        </authorList>
    </citation>
    <scope>NUCLEOTIDE SEQUENCE</scope>
    <source>
        <strain evidence="4">IL3000</strain>
    </source>
</reference>
<sequence length="1457" mass="162050">MSQKAKRPPNESGLLTVAGPVGLPLWDPVQVQQENWGGALGLPAREPGFVLEPIVMEGKSVMPADVELCSLFKECILSLSGTAGIEVCKDFEVQWRRPADMFAPFRPLVHRNTTPFYDPYEPQRQFDIKAPVQQTPAKKSEAKGPVVALPLHLQFPEIVGMTDQQPDEVVAIDEQWNVAVEEVVARYQTMQPLMQAYDVELEHGCARTPAEACATCYSTAQRHKLDQADAISRLSMPPPFVMGAFNTALKFIESERAISVKGGYLWELVYPHAPGTCHPVYNPHGKYVVRLYIDGLFRQVAINDYLPVDALGRSFFTVTSQKEIWPALIAKALFIALGPSRHLLFTDSEAIITCLLGEWVPQRIDPCAQPDLAAAVLLAARQDTYQDASGTPPLGASLKSTPRKGGDVTINEPGESRSPLRKMSPKRNPSFTRNSRPMSRRSMHTNGQSALSITELGITAPPISGVPVVCATGILPCGRRKLYVIHDVVVFRDTLALKISTNPPSSIIRTRTFSPDSTDEEVQVFLNISKHGELNNKNENGRHGQSSPSQAFSPFWVTFEELAEQLDIVVWRYLGQSSPYAFHHRIANVEASSHASKKKVNADSSSIGLGHPLKPVLTRWIHISCNKTEQLVIVNLGGTPSLTPSGLWRLPRHRTPSVANASTGQMTLDNQFEQPGSSKIQWEEVREVHLDLYRWDRGDVFCHVAAFFFEQGNTSCLMHTLPPGSYVFRVTVLGLDNHEVVSIFSTSKFLLGEEKDVLRAASIFKIGDAGSHSGVEKPNEEVVWFKHRFTVKESTTVSFVLTTLDSRENPSVYRDMPGSAMKDARGSRARASAKPQGKEPARNLHQTGEHSEILPYTRLLLMNLDTGATRRGAVGRLVLQHIEPNQKGYLIMAYVIVDEVSALLLAKSDRFLADSAVNCTPRERDSEKLYQSAEKVSSAVSTSAPLLFPRGLWRLVVLSNVALDGYKAISKDAWSFADKGQLKQGSHCLLFSYTCTFTDRTDITILLDVIAQSPIPFQIKIFRVGVEAPPVFVSEVCEQHLFVPHTTVELSEKSKGILYSIEAWLDKDKVEEWELKRRAAQRAKFCAARDDAEARANVKHQQEIQEYYADPVAFKDRLRKQDLAATENAILTPVREQMAVNHKKSRNVPDKRKAVGVSTQNSRPLARSLPGSCLTNNSVALLIDTIDPDIVVSYDLRLFFSMKTEVRNGPPPKDPLMIMRGLWVPPIEHMSPDAVLLSGGRSNPQRGKQKDVSPSPEELFKADQGRVSRQQFLDNPRNILFPHLTQTEEARCGDENATTSPWNEGISVVVEVEDEPNFPHAPILDESKHFVQSFPLRAMEIVPQTQPILPGSASNSPSLRVRSPPARAVVPPIPINYLPTTEDGAITLELKIPMNDLSLRLWDELKHEEERRTECRNGIKGLLQAYWEPRKPGASLSTLPITKEEDGSRRGRARSRV</sequence>
<evidence type="ECO:0000259" key="3">
    <source>
        <dbReference type="PROSITE" id="PS50203"/>
    </source>
</evidence>
<feature type="region of interest" description="Disordered" evidence="2">
    <location>
        <begin position="811"/>
        <end position="844"/>
    </location>
</feature>
<feature type="region of interest" description="Disordered" evidence="2">
    <location>
        <begin position="388"/>
        <end position="444"/>
    </location>
</feature>
<feature type="region of interest" description="Disordered" evidence="2">
    <location>
        <begin position="1434"/>
        <end position="1457"/>
    </location>
</feature>
<dbReference type="InterPro" id="IPR053033">
    <property type="entry name" value="Androglobin-like"/>
</dbReference>
<feature type="domain" description="Calpain catalytic" evidence="3">
    <location>
        <begin position="251"/>
        <end position="575"/>
    </location>
</feature>
<proteinExistence type="predicted"/>
<feature type="compositionally biased region" description="Polar residues" evidence="2">
    <location>
        <begin position="427"/>
        <end position="437"/>
    </location>
</feature>
<gene>
    <name evidence="4" type="ORF">TCIL3000_11_14530</name>
</gene>
<dbReference type="PANTHER" id="PTHR46298:SF1">
    <property type="entry name" value="ANDROGLOBIN"/>
    <property type="match status" value="1"/>
</dbReference>
<organism evidence="4">
    <name type="scientific">Trypanosoma congolense (strain IL3000)</name>
    <dbReference type="NCBI Taxonomy" id="1068625"/>
    <lineage>
        <taxon>Eukaryota</taxon>
        <taxon>Discoba</taxon>
        <taxon>Euglenozoa</taxon>
        <taxon>Kinetoplastea</taxon>
        <taxon>Metakinetoplastina</taxon>
        <taxon>Trypanosomatida</taxon>
        <taxon>Trypanosomatidae</taxon>
        <taxon>Trypanosoma</taxon>
        <taxon>Nannomonas</taxon>
    </lineage>
</organism>
<evidence type="ECO:0000256" key="1">
    <source>
        <dbReference type="PROSITE-ProRule" id="PRU00239"/>
    </source>
</evidence>
<dbReference type="PANTHER" id="PTHR46298">
    <property type="entry name" value="ANDROGLOBIN"/>
    <property type="match status" value="1"/>
</dbReference>
<dbReference type="EMBL" id="HE575324">
    <property type="protein sequence ID" value="CCC95936.1"/>
    <property type="molecule type" value="Genomic_DNA"/>
</dbReference>
<comment type="caution">
    <text evidence="1">Lacks conserved residue(s) required for the propagation of feature annotation.</text>
</comment>
<dbReference type="VEuPathDB" id="TriTrypDB:TcIL3000.11.14530"/>
<dbReference type="PROSITE" id="PS50203">
    <property type="entry name" value="CALPAIN_CAT"/>
    <property type="match status" value="1"/>
</dbReference>
<evidence type="ECO:0000256" key="2">
    <source>
        <dbReference type="SAM" id="MobiDB-lite"/>
    </source>
</evidence>
<protein>
    <submittedName>
        <fullName evidence="4">Uncharacterized protein TCIL3000_11_14530</fullName>
    </submittedName>
</protein>
<dbReference type="GO" id="GO:0006508">
    <property type="term" value="P:proteolysis"/>
    <property type="evidence" value="ECO:0007669"/>
    <property type="project" value="InterPro"/>
</dbReference>
<accession>G0V2R4</accession>
<name>G0V2R4_TRYCI</name>
<evidence type="ECO:0000313" key="4">
    <source>
        <dbReference type="EMBL" id="CCC95936.1"/>
    </source>
</evidence>
<feature type="region of interest" description="Disordered" evidence="2">
    <location>
        <begin position="1141"/>
        <end position="1163"/>
    </location>
</feature>
<dbReference type="GO" id="GO:0004198">
    <property type="term" value="F:calcium-dependent cysteine-type endopeptidase activity"/>
    <property type="evidence" value="ECO:0007669"/>
    <property type="project" value="InterPro"/>
</dbReference>